<comment type="pathway">
    <text evidence="1">Mycotoxin biosynthesis.</text>
</comment>
<evidence type="ECO:0000256" key="4">
    <source>
        <dbReference type="ARBA" id="ARBA00023002"/>
    </source>
</evidence>
<keyword evidence="5" id="KW-0843">Virulence</keyword>
<dbReference type="InterPro" id="IPR036812">
    <property type="entry name" value="NAD(P)_OxRdtase_dom_sf"/>
</dbReference>
<dbReference type="InterPro" id="IPR023210">
    <property type="entry name" value="NADP_OxRdtase_dom"/>
</dbReference>
<dbReference type="GO" id="GO:0005829">
    <property type="term" value="C:cytosol"/>
    <property type="evidence" value="ECO:0007669"/>
    <property type="project" value="UniProtKB-ARBA"/>
</dbReference>
<keyword evidence="8" id="KW-1185">Reference proteome</keyword>
<dbReference type="PANTHER" id="PTHR43364:SF15">
    <property type="entry name" value="ARYL-ALCOHOL DEHYDROGENASE AAD16-RELATED"/>
    <property type="match status" value="1"/>
</dbReference>
<gene>
    <name evidence="7" type="ORF">P280DRAFT_388721</name>
</gene>
<dbReference type="Pfam" id="PF00248">
    <property type="entry name" value="Aldo_ket_red"/>
    <property type="match status" value="1"/>
</dbReference>
<evidence type="ECO:0000313" key="7">
    <source>
        <dbReference type="EMBL" id="KAF2645394.1"/>
    </source>
</evidence>
<evidence type="ECO:0000256" key="5">
    <source>
        <dbReference type="ARBA" id="ARBA00023026"/>
    </source>
</evidence>
<comment type="similarity">
    <text evidence="2">Belongs to the aldo/keto reductase family.</text>
</comment>
<dbReference type="PANTHER" id="PTHR43364">
    <property type="entry name" value="NADH-SPECIFIC METHYLGLYOXAL REDUCTASE-RELATED"/>
    <property type="match status" value="1"/>
</dbReference>
<dbReference type="InterPro" id="IPR050523">
    <property type="entry name" value="AKR_Detox_Biosynth"/>
</dbReference>
<keyword evidence="3" id="KW-0521">NADP</keyword>
<organism evidence="7 8">
    <name type="scientific">Massarina eburnea CBS 473.64</name>
    <dbReference type="NCBI Taxonomy" id="1395130"/>
    <lineage>
        <taxon>Eukaryota</taxon>
        <taxon>Fungi</taxon>
        <taxon>Dikarya</taxon>
        <taxon>Ascomycota</taxon>
        <taxon>Pezizomycotina</taxon>
        <taxon>Dothideomycetes</taxon>
        <taxon>Pleosporomycetidae</taxon>
        <taxon>Pleosporales</taxon>
        <taxon>Massarineae</taxon>
        <taxon>Massarinaceae</taxon>
        <taxon>Massarina</taxon>
    </lineage>
</organism>
<dbReference type="OrthoDB" id="1720422at2759"/>
<proteinExistence type="inferred from homology"/>
<protein>
    <submittedName>
        <fullName evidence="7">Aldo/keto reductase</fullName>
    </submittedName>
</protein>
<evidence type="ECO:0000259" key="6">
    <source>
        <dbReference type="Pfam" id="PF00248"/>
    </source>
</evidence>
<dbReference type="CDD" id="cd19079">
    <property type="entry name" value="AKR_EcYajO-like"/>
    <property type="match status" value="1"/>
</dbReference>
<dbReference type="AlphaFoldDB" id="A0A6A6SGN9"/>
<evidence type="ECO:0000313" key="8">
    <source>
        <dbReference type="Proteomes" id="UP000799753"/>
    </source>
</evidence>
<accession>A0A6A6SGN9</accession>
<dbReference type="Proteomes" id="UP000799753">
    <property type="component" value="Unassembled WGS sequence"/>
</dbReference>
<dbReference type="Gene3D" id="3.20.20.100">
    <property type="entry name" value="NADP-dependent oxidoreductase domain"/>
    <property type="match status" value="1"/>
</dbReference>
<keyword evidence="4" id="KW-0560">Oxidoreductase</keyword>
<dbReference type="SUPFAM" id="SSF51430">
    <property type="entry name" value="NAD(P)-linked oxidoreductase"/>
    <property type="match status" value="1"/>
</dbReference>
<evidence type="ECO:0000256" key="3">
    <source>
        <dbReference type="ARBA" id="ARBA00022857"/>
    </source>
</evidence>
<sequence>MTSQGLQSIAHLLVPPPPVEMSYTRLGTSGLKVSKIILGTMSYGSKTWAEWVLEEDEALPLLEHAYQVGINTWDTSGLYSDGRSEEIIGKALTTYNIPRPNVVLMTKVRFGTSLPGEPALDMWASAINDGRMVNRVGLSRKHIFDAVENSMKRLGTYIDVLQIHRMDPDVPHEEIMRALNDVVERGWARYIGASSMPAWEFQMLQNVAEKHGWHKFISMQNFHNLLYREEEREMIPYCKATGVGLIPWSPIARGILCRPWNSDSAPSLREETDPSLSRLLPKGDVVNEKIVGVVEDIAKARGLPMAAIAIAWCLHKGVNPILGLNSKARIDEAVKAVKVTLTEEEIAKLEAPYVPKNVVGH</sequence>
<evidence type="ECO:0000256" key="1">
    <source>
        <dbReference type="ARBA" id="ARBA00004685"/>
    </source>
</evidence>
<dbReference type="EMBL" id="MU006777">
    <property type="protein sequence ID" value="KAF2645394.1"/>
    <property type="molecule type" value="Genomic_DNA"/>
</dbReference>
<name>A0A6A6SGN9_9PLEO</name>
<dbReference type="GO" id="GO:0016491">
    <property type="term" value="F:oxidoreductase activity"/>
    <property type="evidence" value="ECO:0007669"/>
    <property type="project" value="UniProtKB-KW"/>
</dbReference>
<feature type="domain" description="NADP-dependent oxidoreductase" evidence="6">
    <location>
        <begin position="35"/>
        <end position="351"/>
    </location>
</feature>
<dbReference type="FunFam" id="3.20.20.100:FF:000004">
    <property type="entry name" value="Oxidoreductase, aldo/keto reductase"/>
    <property type="match status" value="1"/>
</dbReference>
<reference evidence="7" key="1">
    <citation type="journal article" date="2020" name="Stud. Mycol.">
        <title>101 Dothideomycetes genomes: a test case for predicting lifestyles and emergence of pathogens.</title>
        <authorList>
            <person name="Haridas S."/>
            <person name="Albert R."/>
            <person name="Binder M."/>
            <person name="Bloem J."/>
            <person name="Labutti K."/>
            <person name="Salamov A."/>
            <person name="Andreopoulos B."/>
            <person name="Baker S."/>
            <person name="Barry K."/>
            <person name="Bills G."/>
            <person name="Bluhm B."/>
            <person name="Cannon C."/>
            <person name="Castanera R."/>
            <person name="Culley D."/>
            <person name="Daum C."/>
            <person name="Ezra D."/>
            <person name="Gonzalez J."/>
            <person name="Henrissat B."/>
            <person name="Kuo A."/>
            <person name="Liang C."/>
            <person name="Lipzen A."/>
            <person name="Lutzoni F."/>
            <person name="Magnuson J."/>
            <person name="Mondo S."/>
            <person name="Nolan M."/>
            <person name="Ohm R."/>
            <person name="Pangilinan J."/>
            <person name="Park H.-J."/>
            <person name="Ramirez L."/>
            <person name="Alfaro M."/>
            <person name="Sun H."/>
            <person name="Tritt A."/>
            <person name="Yoshinaga Y."/>
            <person name="Zwiers L.-H."/>
            <person name="Turgeon B."/>
            <person name="Goodwin S."/>
            <person name="Spatafora J."/>
            <person name="Crous P."/>
            <person name="Grigoriev I."/>
        </authorList>
    </citation>
    <scope>NUCLEOTIDE SEQUENCE</scope>
    <source>
        <strain evidence="7">CBS 473.64</strain>
    </source>
</reference>
<evidence type="ECO:0000256" key="2">
    <source>
        <dbReference type="ARBA" id="ARBA00007905"/>
    </source>
</evidence>